<gene>
    <name evidence="8" type="ORF">ACFFU4_07190</name>
</gene>
<keyword evidence="4" id="KW-0378">Hydrolase</keyword>
<dbReference type="InterPro" id="IPR024455">
    <property type="entry name" value="Phage_capsid"/>
</dbReference>
<evidence type="ECO:0000256" key="3">
    <source>
        <dbReference type="ARBA" id="ARBA00022670"/>
    </source>
</evidence>
<organism evidence="8 9">
    <name type="scientific">Roseovarius ramblicola</name>
    <dbReference type="NCBI Taxonomy" id="2022336"/>
    <lineage>
        <taxon>Bacteria</taxon>
        <taxon>Pseudomonadati</taxon>
        <taxon>Pseudomonadota</taxon>
        <taxon>Alphaproteobacteria</taxon>
        <taxon>Rhodobacterales</taxon>
        <taxon>Roseobacteraceae</taxon>
        <taxon>Roseovarius</taxon>
    </lineage>
</organism>
<dbReference type="NCBIfam" id="TIGR01554">
    <property type="entry name" value="major_cap_HK97"/>
    <property type="match status" value="1"/>
</dbReference>
<reference evidence="8 9" key="1">
    <citation type="submission" date="2024-09" db="EMBL/GenBank/DDBJ databases">
        <authorList>
            <person name="Sun Q."/>
            <person name="Mori K."/>
        </authorList>
    </citation>
    <scope>NUCLEOTIDE SEQUENCE [LARGE SCALE GENOMIC DNA]</scope>
    <source>
        <strain evidence="8 9">CECT 9424</strain>
    </source>
</reference>
<feature type="region of interest" description="Disordered" evidence="5">
    <location>
        <begin position="323"/>
        <end position="348"/>
    </location>
</feature>
<dbReference type="InterPro" id="IPR054613">
    <property type="entry name" value="Peptidase_S78_dom"/>
</dbReference>
<dbReference type="Pfam" id="PF05065">
    <property type="entry name" value="Phage_capsid"/>
    <property type="match status" value="1"/>
</dbReference>
<evidence type="ECO:0000256" key="4">
    <source>
        <dbReference type="ARBA" id="ARBA00022801"/>
    </source>
</evidence>
<name>A0ABV5HYN4_9RHOB</name>
<dbReference type="Pfam" id="PF04586">
    <property type="entry name" value="Peptidase_S78"/>
    <property type="match status" value="1"/>
</dbReference>
<feature type="region of interest" description="Disordered" evidence="5">
    <location>
        <begin position="1"/>
        <end position="57"/>
    </location>
</feature>
<comment type="caution">
    <text evidence="8">The sequence shown here is derived from an EMBL/GenBank/DDBJ whole genome shotgun (WGS) entry which is preliminary data.</text>
</comment>
<keyword evidence="2" id="KW-1188">Viral release from host cell</keyword>
<accession>A0ABV5HYN4</accession>
<feature type="compositionally biased region" description="Basic and acidic residues" evidence="5">
    <location>
        <begin position="1"/>
        <end position="13"/>
    </location>
</feature>
<dbReference type="EMBL" id="JBHMEC010000011">
    <property type="protein sequence ID" value="MFB9149534.1"/>
    <property type="molecule type" value="Genomic_DNA"/>
</dbReference>
<evidence type="ECO:0000256" key="5">
    <source>
        <dbReference type="SAM" id="MobiDB-lite"/>
    </source>
</evidence>
<dbReference type="InterPro" id="IPR054612">
    <property type="entry name" value="Phage_capsid-like_C"/>
</dbReference>
<evidence type="ECO:0000256" key="2">
    <source>
        <dbReference type="ARBA" id="ARBA00022612"/>
    </source>
</evidence>
<evidence type="ECO:0000313" key="9">
    <source>
        <dbReference type="Proteomes" id="UP001589670"/>
    </source>
</evidence>
<keyword evidence="9" id="KW-1185">Reference proteome</keyword>
<protein>
    <submittedName>
        <fullName evidence="8">Phage major capsid protein</fullName>
    </submittedName>
</protein>
<evidence type="ECO:0000259" key="7">
    <source>
        <dbReference type="Pfam" id="PF05065"/>
    </source>
</evidence>
<sequence>MDRARCAPHDRAVRQTTTRGVPMPPDHDIIGSHLTRQREPAQPPDPQEAAGGDRPGLIGMSLYRGRRLASVLDSAIDREVERRGDDATRGDVIEDMGSEAGISASTVSGILAGDINCPPEERLRGFARVLRAVDVTFAALEEAGNADGCSYGEGDRARAVTPDRINATGGGRAGLFRRSSVRQVDLEARTVELAFSSEEPVVRWFGEEVLVHDAGAMRTDRLDGGLPVLVNHDWDDQVGVTVSFEVGSDRVGRAVARFGRSARADEIFQDIVDGIRRSVSFGYIVHKVEIENRDGMPDLVRVTDYEPFEISIVAVPADITVGVGRDATPDPSGTPPGASAPQQRQTRSLDMRIIITRDADGNLVRAKVDDDGNIVEIVETLERAGEAEQAAARRGAEAAEQRARTITEMGEQYGAPDLARQAVRDRTSPEEFQRMLLDHLNSNRGGQALNESDNADIGMTPGEVREYSFLRALRALSDPTNRRAQEAAAFEFEASAAAAQRAGREPEGMLVPADVLRRAINTDTSGTAAGDTGGFSVATDLMSQSFIDMLRNRAILMQLATPLGGLVGNIAIPRQDSGSAGYWIGEDDTVPEDGFELGQIGANPKTVAARTKLTRRLLMQSSLDVELLTRRDLASALALTIDLAGFYGTGSNNQPTGIKNVNGINAVDFGTDGAGAGTGQLPTYAEVLEMEEKIATDNADVTSMSWALNPKMRGHFRGTEKFASSNGQPIWESNNQVIGYNTSVTSQIADGDLFFGNFADLIIAMWGGLELQVDPYSESSQARTVVRAMQDVDFLVRHPESFCYGADTTA</sequence>
<keyword evidence="3" id="KW-0645">Protease</keyword>
<feature type="domain" description="Prohead serine protease" evidence="6">
    <location>
        <begin position="218"/>
        <end position="317"/>
    </location>
</feature>
<comment type="subcellular location">
    <subcellularLocation>
        <location evidence="1">Virion</location>
    </subcellularLocation>
</comment>
<dbReference type="SUPFAM" id="SSF56563">
    <property type="entry name" value="Major capsid protein gp5"/>
    <property type="match status" value="1"/>
</dbReference>
<proteinExistence type="predicted"/>
<evidence type="ECO:0000256" key="1">
    <source>
        <dbReference type="ARBA" id="ARBA00004328"/>
    </source>
</evidence>
<evidence type="ECO:0000313" key="8">
    <source>
        <dbReference type="EMBL" id="MFB9149534.1"/>
    </source>
</evidence>
<dbReference type="Proteomes" id="UP001589670">
    <property type="component" value="Unassembled WGS sequence"/>
</dbReference>
<evidence type="ECO:0000259" key="6">
    <source>
        <dbReference type="Pfam" id="PF04586"/>
    </source>
</evidence>
<dbReference type="Gene3D" id="3.30.2400.10">
    <property type="entry name" value="Major capsid protein gp5"/>
    <property type="match status" value="1"/>
</dbReference>
<feature type="domain" description="Phage capsid-like C-terminal" evidence="7">
    <location>
        <begin position="533"/>
        <end position="805"/>
    </location>
</feature>